<dbReference type="InterPro" id="IPR022488">
    <property type="entry name" value="PPK2-related"/>
</dbReference>
<protein>
    <recommendedName>
        <fullName evidence="4">ADP/GDP-polyphosphate phosphotransferase</fullName>
        <ecNumber evidence="4">2.7.4.-</ecNumber>
    </recommendedName>
    <alternativeName>
        <fullName evidence="4">Polyphosphate kinase PPK2</fullName>
    </alternativeName>
</protein>
<organism evidence="6 7">
    <name type="scientific">Sphingomonas oryzagri</name>
    <dbReference type="NCBI Taxonomy" id="3042314"/>
    <lineage>
        <taxon>Bacteria</taxon>
        <taxon>Pseudomonadati</taxon>
        <taxon>Pseudomonadota</taxon>
        <taxon>Alphaproteobacteria</taxon>
        <taxon>Sphingomonadales</taxon>
        <taxon>Sphingomonadaceae</taxon>
        <taxon>Sphingomonas</taxon>
    </lineage>
</organism>
<evidence type="ECO:0000259" key="5">
    <source>
        <dbReference type="Pfam" id="PF03976"/>
    </source>
</evidence>
<dbReference type="SUPFAM" id="SSF52540">
    <property type="entry name" value="P-loop containing nucleoside triphosphate hydrolases"/>
    <property type="match status" value="1"/>
</dbReference>
<dbReference type="PIRSF" id="PIRSF028756">
    <property type="entry name" value="PPK2_prd"/>
    <property type="match status" value="1"/>
</dbReference>
<evidence type="ECO:0000313" key="6">
    <source>
        <dbReference type="EMBL" id="MDH7638065.1"/>
    </source>
</evidence>
<dbReference type="Gene3D" id="3.40.50.300">
    <property type="entry name" value="P-loop containing nucleotide triphosphate hydrolases"/>
    <property type="match status" value="1"/>
</dbReference>
<dbReference type="InterPro" id="IPR027417">
    <property type="entry name" value="P-loop_NTPase"/>
</dbReference>
<keyword evidence="3 4" id="KW-0418">Kinase</keyword>
<dbReference type="GO" id="GO:0008976">
    <property type="term" value="F:polyphosphate kinase activity"/>
    <property type="evidence" value="ECO:0007669"/>
    <property type="project" value="UniProtKB-EC"/>
</dbReference>
<dbReference type="Pfam" id="PF03976">
    <property type="entry name" value="PPK2"/>
    <property type="match status" value="1"/>
</dbReference>
<dbReference type="InterPro" id="IPR022486">
    <property type="entry name" value="PPK2_PA0141"/>
</dbReference>
<comment type="subunit">
    <text evidence="4">Homotetramer.</text>
</comment>
<comment type="caution">
    <text evidence="6">The sequence shown here is derived from an EMBL/GenBank/DDBJ whole genome shotgun (WGS) entry which is preliminary data.</text>
</comment>
<dbReference type="EC" id="2.7.4.-" evidence="4"/>
<keyword evidence="7" id="KW-1185">Reference proteome</keyword>
<evidence type="ECO:0000313" key="7">
    <source>
        <dbReference type="Proteomes" id="UP001160625"/>
    </source>
</evidence>
<dbReference type="RefSeq" id="WP_281043386.1">
    <property type="nucleotide sequence ID" value="NZ_JARYGZ010000001.1"/>
</dbReference>
<dbReference type="Proteomes" id="UP001160625">
    <property type="component" value="Unassembled WGS sequence"/>
</dbReference>
<sequence length="309" mass="36559">MEASQSDIAQSDLDRLKAEITDDFDEELEMSLEDDRLDEIAEGLADGDPSYRGFDRKVYFRELFRLQHELVRLQDWVVHKGLKVVILFEGRDSAGKGGAIKRITQRLNPRVCRIAALPAPNERERTQWYFQRYVQHLPSAGEIVLFDRSWYNRAGVERVMGFCSEDDVEEFFRSVPEFERMLVRSGIILLKYWFSITDQEQQYRFQARIQDPLKQWKLSPMDVQSRARWEDYTRAKESMLQNTHIPEAPWWVVEAVDKKKARLNCISHLLEQIPYGDVPHSEVVLPPRKRHADYERHPVPREMYVPETF</sequence>
<dbReference type="EMBL" id="JARYGZ010000001">
    <property type="protein sequence ID" value="MDH7638065.1"/>
    <property type="molecule type" value="Genomic_DNA"/>
</dbReference>
<feature type="domain" description="Polyphosphate kinase-2-related" evidence="5">
    <location>
        <begin position="55"/>
        <end position="278"/>
    </location>
</feature>
<proteinExistence type="inferred from homology"/>
<evidence type="ECO:0000256" key="1">
    <source>
        <dbReference type="ARBA" id="ARBA00009924"/>
    </source>
</evidence>
<gene>
    <name evidence="6" type="primary">ppk2</name>
    <name evidence="6" type="ORF">QGN17_04925</name>
</gene>
<dbReference type="NCBIfam" id="TIGR03707">
    <property type="entry name" value="PPK2_P_aer"/>
    <property type="match status" value="1"/>
</dbReference>
<evidence type="ECO:0000256" key="4">
    <source>
        <dbReference type="RuleBase" id="RU369062"/>
    </source>
</evidence>
<accession>A0ABT6MYD1</accession>
<dbReference type="InterPro" id="IPR016898">
    <property type="entry name" value="Polyphosphate_phosphotransfera"/>
</dbReference>
<evidence type="ECO:0000256" key="3">
    <source>
        <dbReference type="ARBA" id="ARBA00022777"/>
    </source>
</evidence>
<dbReference type="PANTHER" id="PTHR34383:SF1">
    <property type="entry name" value="ADP-POLYPHOSPHATE PHOSPHOTRANSFERASE"/>
    <property type="match status" value="1"/>
</dbReference>
<comment type="similarity">
    <text evidence="1 4">Belongs to the polyphosphate kinase 2 (PPK2) family. Class I subfamily.</text>
</comment>
<name>A0ABT6MYD1_9SPHN</name>
<keyword evidence="2 4" id="KW-0808">Transferase</keyword>
<evidence type="ECO:0000256" key="2">
    <source>
        <dbReference type="ARBA" id="ARBA00022679"/>
    </source>
</evidence>
<reference evidence="6" key="1">
    <citation type="submission" date="2023-04" db="EMBL/GenBank/DDBJ databases">
        <title>Sphingomonas sp. MAHUQ-71 isolated from rice field.</title>
        <authorList>
            <person name="Huq M.A."/>
        </authorList>
    </citation>
    <scope>NUCLEOTIDE SEQUENCE</scope>
    <source>
        <strain evidence="6">MAHUQ-71</strain>
    </source>
</reference>
<dbReference type="PANTHER" id="PTHR34383">
    <property type="entry name" value="POLYPHOSPHATE:AMP PHOSPHOTRANSFERASE-RELATED"/>
    <property type="match status" value="1"/>
</dbReference>
<comment type="function">
    <text evidence="4">Uses inorganic polyphosphate (polyP) as a donor to convert GDP to GTP or ADP to ATP.</text>
</comment>